<feature type="region of interest" description="Disordered" evidence="1">
    <location>
        <begin position="99"/>
        <end position="139"/>
    </location>
</feature>
<evidence type="ECO:0000313" key="2">
    <source>
        <dbReference type="Proteomes" id="UP000887565"/>
    </source>
</evidence>
<proteinExistence type="predicted"/>
<evidence type="ECO:0000313" key="3">
    <source>
        <dbReference type="WBParaSite" id="nRc.2.0.1.t31705-RA"/>
    </source>
</evidence>
<dbReference type="WBParaSite" id="nRc.2.0.1.t31705-RA">
    <property type="protein sequence ID" value="nRc.2.0.1.t31705-RA"/>
    <property type="gene ID" value="nRc.2.0.1.g31705"/>
</dbReference>
<evidence type="ECO:0000256" key="1">
    <source>
        <dbReference type="SAM" id="MobiDB-lite"/>
    </source>
</evidence>
<organism evidence="2 3">
    <name type="scientific">Romanomermis culicivorax</name>
    <name type="common">Nematode worm</name>
    <dbReference type="NCBI Taxonomy" id="13658"/>
    <lineage>
        <taxon>Eukaryota</taxon>
        <taxon>Metazoa</taxon>
        <taxon>Ecdysozoa</taxon>
        <taxon>Nematoda</taxon>
        <taxon>Enoplea</taxon>
        <taxon>Dorylaimia</taxon>
        <taxon>Mermithida</taxon>
        <taxon>Mermithoidea</taxon>
        <taxon>Mermithidae</taxon>
        <taxon>Romanomermis</taxon>
    </lineage>
</organism>
<name>A0A915K0H2_ROMCU</name>
<reference evidence="3" key="1">
    <citation type="submission" date="2022-11" db="UniProtKB">
        <authorList>
            <consortium name="WormBaseParasite"/>
        </authorList>
    </citation>
    <scope>IDENTIFICATION</scope>
</reference>
<keyword evidence="2" id="KW-1185">Reference proteome</keyword>
<dbReference type="AlphaFoldDB" id="A0A915K0H2"/>
<sequence length="139" mass="15230">MNCLSSGCRNTIASPLMKQTCGANRMDLCKDNISTLSATDSNPGYFCQLMLSGKYVPGNENAFADFLSWKYDIGQPGNNKPSTSNQDTTTDMVNVVETRAKSRQKLAPPPQDDSEAPPAPEEKIVDPVNLPKQDLWPFT</sequence>
<protein>
    <submittedName>
        <fullName evidence="3">Uncharacterized protein</fullName>
    </submittedName>
</protein>
<accession>A0A915K0H2</accession>
<dbReference type="Proteomes" id="UP000887565">
    <property type="component" value="Unplaced"/>
</dbReference>